<name>A0A173Z9G3_9FIRM</name>
<dbReference type="GO" id="GO:0000156">
    <property type="term" value="F:phosphorelay response regulator activity"/>
    <property type="evidence" value="ECO:0007669"/>
    <property type="project" value="InterPro"/>
</dbReference>
<dbReference type="Proteomes" id="UP000263014">
    <property type="component" value="Unassembled WGS sequence"/>
</dbReference>
<dbReference type="PANTHER" id="PTHR37299:SF1">
    <property type="entry name" value="STAGE 0 SPORULATION PROTEIN A HOMOLOG"/>
    <property type="match status" value="1"/>
</dbReference>
<evidence type="ECO:0000313" key="11">
    <source>
        <dbReference type="Proteomes" id="UP000263014"/>
    </source>
</evidence>
<dbReference type="SMART" id="SM00850">
    <property type="entry name" value="LytTR"/>
    <property type="match status" value="1"/>
</dbReference>
<dbReference type="InterPro" id="IPR001789">
    <property type="entry name" value="Sig_transdc_resp-reg_receiver"/>
</dbReference>
<keyword evidence="3" id="KW-0597">Phosphoprotein</keyword>
<sequence length="236" mass="27283">MIHVALVEDDRNYAESLTEHLRHYEADSGEKIKITVFEDGEDIATDYKAEYDIILMDIEMRFMDGMTAAEKIREHDSEVVIIFITNMPQYAIKGYLVDALDYVLKPVSYFAFSQRIDRALVRMKKRDRKYLTIAVKGGMQKIDISQIYYVEVQDHDLIYYTAAGKFRSKGTMNEVEDAVHSNTFFRCNRCYLVNLEHVENFQNGIATVGGVPVLVSRSRKKAFLDVLNDYMNEVGK</sequence>
<evidence type="ECO:0000256" key="3">
    <source>
        <dbReference type="PROSITE-ProRule" id="PRU00169"/>
    </source>
</evidence>
<feature type="domain" description="HTH LytTR-type" evidence="5">
    <location>
        <begin position="131"/>
        <end position="229"/>
    </location>
</feature>
<dbReference type="Pfam" id="PF04397">
    <property type="entry name" value="LytTR"/>
    <property type="match status" value="1"/>
</dbReference>
<evidence type="ECO:0000313" key="10">
    <source>
        <dbReference type="Proteomes" id="UP000261257"/>
    </source>
</evidence>
<dbReference type="InterPro" id="IPR007492">
    <property type="entry name" value="LytTR_DNA-bd_dom"/>
</dbReference>
<gene>
    <name evidence="6" type="primary">lytR_3</name>
    <name evidence="8" type="ORF">DXC39_06410</name>
    <name evidence="7" type="ORF">DXD79_26030</name>
    <name evidence="6" type="ORF">ERS852407_00935</name>
</gene>
<dbReference type="Pfam" id="PF00072">
    <property type="entry name" value="Response_reg"/>
    <property type="match status" value="1"/>
</dbReference>
<dbReference type="Gene3D" id="3.40.50.2300">
    <property type="match status" value="1"/>
</dbReference>
<dbReference type="Proteomes" id="UP000261257">
    <property type="component" value="Unassembled WGS sequence"/>
</dbReference>
<protein>
    <recommendedName>
        <fullName evidence="1">Stage 0 sporulation protein A homolog</fullName>
    </recommendedName>
</protein>
<dbReference type="EMBL" id="CYZE01000002">
    <property type="protein sequence ID" value="CUN72961.1"/>
    <property type="molecule type" value="Genomic_DNA"/>
</dbReference>
<evidence type="ECO:0000313" key="6">
    <source>
        <dbReference type="EMBL" id="CUN72961.1"/>
    </source>
</evidence>
<dbReference type="SMART" id="SM00448">
    <property type="entry name" value="REC"/>
    <property type="match status" value="1"/>
</dbReference>
<dbReference type="AlphaFoldDB" id="A0A173Z9G3"/>
<evidence type="ECO:0000259" key="4">
    <source>
        <dbReference type="PROSITE" id="PS50110"/>
    </source>
</evidence>
<dbReference type="PROSITE" id="PS50110">
    <property type="entry name" value="RESPONSE_REGULATORY"/>
    <property type="match status" value="1"/>
</dbReference>
<dbReference type="RefSeq" id="WP_055653209.1">
    <property type="nucleotide sequence ID" value="NZ_CABIXC010000002.1"/>
</dbReference>
<comment type="function">
    <text evidence="2">May play the central regulatory role in sporulation. It may be an element of the effector pathway responsible for the activation of sporulation genes in response to nutritional stress. Spo0A may act in concert with spo0H (a sigma factor) to control the expression of some genes that are critical to the sporulation process.</text>
</comment>
<dbReference type="Gene3D" id="2.40.50.1020">
    <property type="entry name" value="LytTr DNA-binding domain"/>
    <property type="match status" value="1"/>
</dbReference>
<evidence type="ECO:0000256" key="2">
    <source>
        <dbReference type="ARBA" id="ARBA00024867"/>
    </source>
</evidence>
<dbReference type="GO" id="GO:0003677">
    <property type="term" value="F:DNA binding"/>
    <property type="evidence" value="ECO:0007669"/>
    <property type="project" value="UniProtKB-KW"/>
</dbReference>
<evidence type="ECO:0000259" key="5">
    <source>
        <dbReference type="PROSITE" id="PS50930"/>
    </source>
</evidence>
<dbReference type="SUPFAM" id="SSF52172">
    <property type="entry name" value="CheY-like"/>
    <property type="match status" value="1"/>
</dbReference>
<keyword evidence="6" id="KW-0238">DNA-binding</keyword>
<evidence type="ECO:0000313" key="8">
    <source>
        <dbReference type="EMBL" id="RGM07344.1"/>
    </source>
</evidence>
<dbReference type="EMBL" id="QSON01000017">
    <property type="protein sequence ID" value="RGI98043.1"/>
    <property type="molecule type" value="Genomic_DNA"/>
</dbReference>
<evidence type="ECO:0000313" key="9">
    <source>
        <dbReference type="Proteomes" id="UP000095651"/>
    </source>
</evidence>
<dbReference type="Proteomes" id="UP000095651">
    <property type="component" value="Unassembled WGS sequence"/>
</dbReference>
<feature type="modified residue" description="4-aspartylphosphate" evidence="3">
    <location>
        <position position="57"/>
    </location>
</feature>
<dbReference type="PANTHER" id="PTHR37299">
    <property type="entry name" value="TRANSCRIPTIONAL REGULATOR-RELATED"/>
    <property type="match status" value="1"/>
</dbReference>
<dbReference type="PROSITE" id="PS50930">
    <property type="entry name" value="HTH_LYTTR"/>
    <property type="match status" value="1"/>
</dbReference>
<reference evidence="10 11" key="2">
    <citation type="submission" date="2018-08" db="EMBL/GenBank/DDBJ databases">
        <title>A genome reference for cultivated species of the human gut microbiota.</title>
        <authorList>
            <person name="Zou Y."/>
            <person name="Xue W."/>
            <person name="Luo G."/>
        </authorList>
    </citation>
    <scope>NUCLEOTIDE SEQUENCE [LARGE SCALE GENOMIC DNA]</scope>
    <source>
        <strain evidence="8 10">TF05-11AC</strain>
        <strain evidence="7 11">TM09-12</strain>
    </source>
</reference>
<proteinExistence type="predicted"/>
<dbReference type="InterPro" id="IPR046947">
    <property type="entry name" value="LytR-like"/>
</dbReference>
<evidence type="ECO:0000256" key="1">
    <source>
        <dbReference type="ARBA" id="ARBA00018672"/>
    </source>
</evidence>
<reference evidence="6 9" key="1">
    <citation type="submission" date="2015-09" db="EMBL/GenBank/DDBJ databases">
        <authorList>
            <consortium name="Pathogen Informatics"/>
        </authorList>
    </citation>
    <scope>NUCLEOTIDE SEQUENCE [LARGE SCALE GENOMIC DNA]</scope>
    <source>
        <strain evidence="6 9">2789STDY5608850</strain>
    </source>
</reference>
<evidence type="ECO:0000313" key="7">
    <source>
        <dbReference type="EMBL" id="RGI98043.1"/>
    </source>
</evidence>
<dbReference type="InterPro" id="IPR011006">
    <property type="entry name" value="CheY-like_superfamily"/>
</dbReference>
<dbReference type="CDD" id="cd00156">
    <property type="entry name" value="REC"/>
    <property type="match status" value="1"/>
</dbReference>
<organism evidence="6 9">
    <name type="scientific">Hungatella hathewayi</name>
    <dbReference type="NCBI Taxonomy" id="154046"/>
    <lineage>
        <taxon>Bacteria</taxon>
        <taxon>Bacillati</taxon>
        <taxon>Bacillota</taxon>
        <taxon>Clostridia</taxon>
        <taxon>Lachnospirales</taxon>
        <taxon>Lachnospiraceae</taxon>
        <taxon>Hungatella</taxon>
    </lineage>
</organism>
<accession>A0A173Z9G3</accession>
<feature type="domain" description="Response regulatory" evidence="4">
    <location>
        <begin position="3"/>
        <end position="120"/>
    </location>
</feature>
<dbReference type="EMBL" id="QSSQ01000003">
    <property type="protein sequence ID" value="RGM07344.1"/>
    <property type="molecule type" value="Genomic_DNA"/>
</dbReference>